<dbReference type="SUPFAM" id="SSF53474">
    <property type="entry name" value="alpha/beta-Hydrolases"/>
    <property type="match status" value="1"/>
</dbReference>
<dbReference type="Pfam" id="PF12697">
    <property type="entry name" value="Abhydrolase_6"/>
    <property type="match status" value="1"/>
</dbReference>
<keyword evidence="1" id="KW-0732">Signal</keyword>
<dbReference type="Gene3D" id="3.40.50.1820">
    <property type="entry name" value="alpha/beta hydrolase"/>
    <property type="match status" value="1"/>
</dbReference>
<dbReference type="InterPro" id="IPR029058">
    <property type="entry name" value="AB_hydrolase_fold"/>
</dbReference>
<dbReference type="OMA" id="HCIHHDA"/>
<gene>
    <name evidence="3" type="ORF">KFE25_005407</name>
</gene>
<dbReference type="EMBL" id="JAGTXO010000009">
    <property type="protein sequence ID" value="KAG8465837.1"/>
    <property type="molecule type" value="Genomic_DNA"/>
</dbReference>
<dbReference type="PANTHER" id="PTHR46438">
    <property type="entry name" value="ALPHA/BETA-HYDROLASES SUPERFAMILY PROTEIN"/>
    <property type="match status" value="1"/>
</dbReference>
<organism evidence="3 4">
    <name type="scientific">Diacronema lutheri</name>
    <name type="common">Unicellular marine alga</name>
    <name type="synonym">Monochrysis lutheri</name>
    <dbReference type="NCBI Taxonomy" id="2081491"/>
    <lineage>
        <taxon>Eukaryota</taxon>
        <taxon>Haptista</taxon>
        <taxon>Haptophyta</taxon>
        <taxon>Pavlovophyceae</taxon>
        <taxon>Pavlovales</taxon>
        <taxon>Pavlovaceae</taxon>
        <taxon>Diacronema</taxon>
    </lineage>
</organism>
<evidence type="ECO:0000259" key="2">
    <source>
        <dbReference type="Pfam" id="PF12697"/>
    </source>
</evidence>
<accession>A0A8J5XK31</accession>
<dbReference type="AlphaFoldDB" id="A0A8J5XK31"/>
<dbReference type="Proteomes" id="UP000751190">
    <property type="component" value="Unassembled WGS sequence"/>
</dbReference>
<name>A0A8J5XK31_DIALT</name>
<dbReference type="InterPro" id="IPR000073">
    <property type="entry name" value="AB_hydrolase_1"/>
</dbReference>
<feature type="domain" description="AB hydrolase-1" evidence="2">
    <location>
        <begin position="84"/>
        <end position="362"/>
    </location>
</feature>
<evidence type="ECO:0000256" key="1">
    <source>
        <dbReference type="SAM" id="SignalP"/>
    </source>
</evidence>
<feature type="signal peptide" evidence="1">
    <location>
        <begin position="1"/>
        <end position="21"/>
    </location>
</feature>
<sequence>MGGPVWRLGLVLSLVVQAACASAGVRAARAARARTPLAARALAGVAPAVETGAAPARLADRTWNWKSYNVRYQAAGEGNAGPSVLLVHGFGGNADHWRDNTAALASAGLRVFAIDLLGYGKSDKPPPLDMGAACGEVRRGGVVSGTDRHPLGSGYNFYTWADQLNDFVAEVVADTRGVLCVCNSVGGVAGLQAALDNREAIRGVFLLDPSLRMLHVRRQNPLQVPLTSALQTMLRETPLGLAFFDAVATPRAVGNVLRQAYGVSARVDDELVDAILTPGRSPGAARVFLDFISYSGGPLPEDLVERLDGEKNPVWVAWGQEDPWEPFAQGQKYADFPAVRRFIPLPGVGHCPQDEAPERINELVREFAAEVFGSF</sequence>
<dbReference type="PANTHER" id="PTHR46438:SF12">
    <property type="entry name" value="ALPHA_BETA-HYDROLASES SUPERFAMILY PROTEIN"/>
    <property type="match status" value="1"/>
</dbReference>
<evidence type="ECO:0000313" key="3">
    <source>
        <dbReference type="EMBL" id="KAG8465837.1"/>
    </source>
</evidence>
<dbReference type="OrthoDB" id="408373at2759"/>
<protein>
    <recommendedName>
        <fullName evidence="2">AB hydrolase-1 domain-containing protein</fullName>
    </recommendedName>
</protein>
<evidence type="ECO:0000313" key="4">
    <source>
        <dbReference type="Proteomes" id="UP000751190"/>
    </source>
</evidence>
<keyword evidence="4" id="KW-1185">Reference proteome</keyword>
<reference evidence="3" key="1">
    <citation type="submission" date="2021-05" db="EMBL/GenBank/DDBJ databases">
        <title>The genome of the haptophyte Pavlova lutheri (Diacronema luteri, Pavlovales) - a model for lipid biosynthesis in eukaryotic algae.</title>
        <authorList>
            <person name="Hulatt C.J."/>
            <person name="Posewitz M.C."/>
        </authorList>
    </citation>
    <scope>NUCLEOTIDE SEQUENCE</scope>
    <source>
        <strain evidence="3">NIVA-4/92</strain>
    </source>
</reference>
<comment type="caution">
    <text evidence="3">The sequence shown here is derived from an EMBL/GenBank/DDBJ whole genome shotgun (WGS) entry which is preliminary data.</text>
</comment>
<feature type="chain" id="PRO_5035273147" description="AB hydrolase-1 domain-containing protein" evidence="1">
    <location>
        <begin position="22"/>
        <end position="375"/>
    </location>
</feature>
<proteinExistence type="predicted"/>